<dbReference type="EMBL" id="BIFT01000002">
    <property type="protein sequence ID" value="GCE29269.1"/>
    <property type="molecule type" value="Genomic_DNA"/>
</dbReference>
<evidence type="ECO:0000313" key="1">
    <source>
        <dbReference type="EMBL" id="GCE29269.1"/>
    </source>
</evidence>
<protein>
    <submittedName>
        <fullName evidence="1">Uncharacterized protein</fullName>
    </submittedName>
</protein>
<proteinExistence type="predicted"/>
<comment type="caution">
    <text evidence="1">The sequence shown here is derived from an EMBL/GenBank/DDBJ whole genome shotgun (WGS) entry which is preliminary data.</text>
</comment>
<gene>
    <name evidence="1" type="ORF">KDA_47530</name>
</gene>
<name>A0A402BD41_9CHLR</name>
<organism evidence="1 2">
    <name type="scientific">Dictyobacter alpinus</name>
    <dbReference type="NCBI Taxonomy" id="2014873"/>
    <lineage>
        <taxon>Bacteria</taxon>
        <taxon>Bacillati</taxon>
        <taxon>Chloroflexota</taxon>
        <taxon>Ktedonobacteria</taxon>
        <taxon>Ktedonobacterales</taxon>
        <taxon>Dictyobacteraceae</taxon>
        <taxon>Dictyobacter</taxon>
    </lineage>
</organism>
<dbReference type="AlphaFoldDB" id="A0A402BD41"/>
<evidence type="ECO:0000313" key="2">
    <source>
        <dbReference type="Proteomes" id="UP000287171"/>
    </source>
</evidence>
<sequence>MRSAEQILGIIRERGKQGSPLEDIYRQLYNLTLYLMAYAHLYSNEGAMIRGTTSETVDGMALKKIEQLIDDLRHERYRWTPARRTYTGTAGLHAFGVCQLASDCFPTAG</sequence>
<keyword evidence="2" id="KW-1185">Reference proteome</keyword>
<reference evidence="2" key="1">
    <citation type="submission" date="2018-12" db="EMBL/GenBank/DDBJ databases">
        <title>Tengunoibacter tsumagoiensis gen. nov., sp. nov., Dictyobacter kobayashii sp. nov., D. alpinus sp. nov., and D. joshuensis sp. nov. and description of Dictyobacteraceae fam. nov. within the order Ktedonobacterales isolated from Tengu-no-mugimeshi.</title>
        <authorList>
            <person name="Wang C.M."/>
            <person name="Zheng Y."/>
            <person name="Sakai Y."/>
            <person name="Toyoda A."/>
            <person name="Minakuchi Y."/>
            <person name="Abe K."/>
            <person name="Yokota A."/>
            <person name="Yabe S."/>
        </authorList>
    </citation>
    <scope>NUCLEOTIDE SEQUENCE [LARGE SCALE GENOMIC DNA]</scope>
    <source>
        <strain evidence="2">Uno16</strain>
    </source>
</reference>
<dbReference type="Proteomes" id="UP000287171">
    <property type="component" value="Unassembled WGS sequence"/>
</dbReference>
<accession>A0A402BD41</accession>